<feature type="domain" description="Farnesoic acid O-methyl transferase" evidence="1">
    <location>
        <begin position="62"/>
        <end position="189"/>
    </location>
</feature>
<name>A0AAJ7BHM9_CEPCN</name>
<dbReference type="InterPro" id="IPR022041">
    <property type="entry name" value="Methyltransf_FA"/>
</dbReference>
<dbReference type="GeneID" id="107263519"/>
<reference evidence="3" key="1">
    <citation type="submission" date="2025-08" db="UniProtKB">
        <authorList>
            <consortium name="RefSeq"/>
        </authorList>
    </citation>
    <scope>IDENTIFICATION</scope>
</reference>
<protein>
    <submittedName>
        <fullName evidence="3">Uncharacterized protein LOC107263519 isoform X2</fullName>
    </submittedName>
</protein>
<dbReference type="Proteomes" id="UP000694920">
    <property type="component" value="Unplaced"/>
</dbReference>
<organism evidence="2 3">
    <name type="scientific">Cephus cinctus</name>
    <name type="common">Wheat stem sawfly</name>
    <dbReference type="NCBI Taxonomy" id="211228"/>
    <lineage>
        <taxon>Eukaryota</taxon>
        <taxon>Metazoa</taxon>
        <taxon>Ecdysozoa</taxon>
        <taxon>Arthropoda</taxon>
        <taxon>Hexapoda</taxon>
        <taxon>Insecta</taxon>
        <taxon>Pterygota</taxon>
        <taxon>Neoptera</taxon>
        <taxon>Endopterygota</taxon>
        <taxon>Hymenoptera</taxon>
        <taxon>Cephoidea</taxon>
        <taxon>Cephidae</taxon>
        <taxon>Cephus</taxon>
    </lineage>
</organism>
<dbReference type="AlphaFoldDB" id="A0AAJ7BHM9"/>
<dbReference type="PANTHER" id="PTHR31649:SF1">
    <property type="entry name" value="FARNESOIC ACID O-METHYL TRANSFERASE DOMAIN-CONTAINING PROTEIN"/>
    <property type="match status" value="1"/>
</dbReference>
<sequence>MVTLHVYACVTRSQLASQKIITPRQQTRSLSLNLVEFESLSSAKKSTTQLNNMAISLSTEDKLEYQFYPVTSGQIQFRVKTANDAHVALTTGPTEGDPMYEVFIGGWGNSKSVIRKNRSKPEVAEVETPGILTADEFRGFWIRWDGGNITVGKEGEGSPFLSYQDPEPFGIGYFGVCTGWGATGEWLIEARCIGGYGEHPQRPSAPSAPAAFQAGTACWVDASGGMVPPGAIVGGQDDEPLYVGRAYHEGALIPGKVKPGHAVCYIPWGGAEHGKSDYQVLCGGNVAWIPTSGGNVPPNAIPGGETEDGEPLFIGHVTHEDGVVTVGKVQPSHKVLYVPYGGGEVGFDEYEILVSH</sequence>
<evidence type="ECO:0000259" key="1">
    <source>
        <dbReference type="Pfam" id="PF12248"/>
    </source>
</evidence>
<proteinExistence type="predicted"/>
<dbReference type="Pfam" id="PF12248">
    <property type="entry name" value="Methyltransf_FA"/>
    <property type="match status" value="1"/>
</dbReference>
<dbReference type="Pfam" id="PF11901">
    <property type="entry name" value="DM9"/>
    <property type="match status" value="1"/>
</dbReference>
<dbReference type="SMART" id="SM00696">
    <property type="entry name" value="DM9"/>
    <property type="match status" value="2"/>
</dbReference>
<dbReference type="PANTHER" id="PTHR31649">
    <property type="entry name" value="AGAP009604-PA"/>
    <property type="match status" value="1"/>
</dbReference>
<dbReference type="InterPro" id="IPR006616">
    <property type="entry name" value="DM9_repeat"/>
</dbReference>
<dbReference type="RefSeq" id="XP_015586327.1">
    <property type="nucleotide sequence ID" value="XM_015730841.2"/>
</dbReference>
<keyword evidence="2" id="KW-1185">Reference proteome</keyword>
<evidence type="ECO:0000313" key="3">
    <source>
        <dbReference type="RefSeq" id="XP_015586327.1"/>
    </source>
</evidence>
<gene>
    <name evidence="3" type="primary">LOC107263519</name>
</gene>
<evidence type="ECO:0000313" key="2">
    <source>
        <dbReference type="Proteomes" id="UP000694920"/>
    </source>
</evidence>
<accession>A0AAJ7BHM9</accession>